<gene>
    <name evidence="1" type="ORF">CLUMA_CG012341</name>
</gene>
<proteinExistence type="predicted"/>
<protein>
    <submittedName>
        <fullName evidence="1">CLUMA_CG012341, isoform A</fullName>
    </submittedName>
</protein>
<reference evidence="1 2" key="1">
    <citation type="submission" date="2015-04" db="EMBL/GenBank/DDBJ databases">
        <authorList>
            <person name="Syromyatnikov M.Y."/>
            <person name="Popov V.N."/>
        </authorList>
    </citation>
    <scope>NUCLEOTIDE SEQUENCE [LARGE SCALE GENOMIC DNA]</scope>
</reference>
<sequence length="59" mass="6917">MCLPEWHQSLDGILENENDVKTFRFIFLRTSLTPINNEKKFKNLNEAGAKELVRHSNKT</sequence>
<organism evidence="1 2">
    <name type="scientific">Clunio marinus</name>
    <dbReference type="NCBI Taxonomy" id="568069"/>
    <lineage>
        <taxon>Eukaryota</taxon>
        <taxon>Metazoa</taxon>
        <taxon>Ecdysozoa</taxon>
        <taxon>Arthropoda</taxon>
        <taxon>Hexapoda</taxon>
        <taxon>Insecta</taxon>
        <taxon>Pterygota</taxon>
        <taxon>Neoptera</taxon>
        <taxon>Endopterygota</taxon>
        <taxon>Diptera</taxon>
        <taxon>Nematocera</taxon>
        <taxon>Chironomoidea</taxon>
        <taxon>Chironomidae</taxon>
        <taxon>Clunio</taxon>
    </lineage>
</organism>
<dbReference type="Proteomes" id="UP000183832">
    <property type="component" value="Unassembled WGS sequence"/>
</dbReference>
<dbReference type="AlphaFoldDB" id="A0A1J1IK33"/>
<evidence type="ECO:0000313" key="1">
    <source>
        <dbReference type="EMBL" id="CRK98809.1"/>
    </source>
</evidence>
<name>A0A1J1IK33_9DIPT</name>
<accession>A0A1J1IK33</accession>
<keyword evidence="2" id="KW-1185">Reference proteome</keyword>
<dbReference type="EMBL" id="CVRI01000048">
    <property type="protein sequence ID" value="CRK98809.1"/>
    <property type="molecule type" value="Genomic_DNA"/>
</dbReference>
<evidence type="ECO:0000313" key="2">
    <source>
        <dbReference type="Proteomes" id="UP000183832"/>
    </source>
</evidence>